<feature type="non-terminal residue" evidence="1">
    <location>
        <position position="1"/>
    </location>
</feature>
<protein>
    <submittedName>
        <fullName evidence="1">10988_t:CDS:1</fullName>
    </submittedName>
</protein>
<proteinExistence type="predicted"/>
<accession>A0ACA9KZV5</accession>
<dbReference type="Proteomes" id="UP000789366">
    <property type="component" value="Unassembled WGS sequence"/>
</dbReference>
<dbReference type="EMBL" id="CAJVPW010002285">
    <property type="protein sequence ID" value="CAG8503099.1"/>
    <property type="molecule type" value="Genomic_DNA"/>
</dbReference>
<keyword evidence="2" id="KW-1185">Reference proteome</keyword>
<evidence type="ECO:0000313" key="1">
    <source>
        <dbReference type="EMBL" id="CAG8503099.1"/>
    </source>
</evidence>
<evidence type="ECO:0000313" key="2">
    <source>
        <dbReference type="Proteomes" id="UP000789366"/>
    </source>
</evidence>
<organism evidence="1 2">
    <name type="scientific">Cetraspora pellucida</name>
    <dbReference type="NCBI Taxonomy" id="1433469"/>
    <lineage>
        <taxon>Eukaryota</taxon>
        <taxon>Fungi</taxon>
        <taxon>Fungi incertae sedis</taxon>
        <taxon>Mucoromycota</taxon>
        <taxon>Glomeromycotina</taxon>
        <taxon>Glomeromycetes</taxon>
        <taxon>Diversisporales</taxon>
        <taxon>Gigasporaceae</taxon>
        <taxon>Cetraspora</taxon>
    </lineage>
</organism>
<reference evidence="1" key="1">
    <citation type="submission" date="2021-06" db="EMBL/GenBank/DDBJ databases">
        <authorList>
            <person name="Kallberg Y."/>
            <person name="Tangrot J."/>
            <person name="Rosling A."/>
        </authorList>
    </citation>
    <scope>NUCLEOTIDE SEQUENCE</scope>
    <source>
        <strain evidence="1">28 12/20/2015</strain>
    </source>
</reference>
<comment type="caution">
    <text evidence="1">The sequence shown here is derived from an EMBL/GenBank/DDBJ whole genome shotgun (WGS) entry which is preliminary data.</text>
</comment>
<name>A0ACA9KZV5_9GLOM</name>
<gene>
    <name evidence="1" type="ORF">SPELUC_LOCUS3109</name>
</gene>
<sequence length="67" mass="7551">YLISQMTTHNSYQSSFFDSNMIAFSNKNKIRLDESIASDVLENLYSLDTKLNSSIPDQSTSHNSSIT</sequence>
<feature type="non-terminal residue" evidence="1">
    <location>
        <position position="67"/>
    </location>
</feature>